<keyword evidence="3" id="KW-1185">Reference proteome</keyword>
<name>A0A7H1JAC3_9GAMM</name>
<reference evidence="2 3" key="1">
    <citation type="submission" date="2020-09" db="EMBL/GenBank/DDBJ databases">
        <title>Complete genome sequence of an Arctic sea ice bacterium Marinomonas arctica BSI20414.</title>
        <authorList>
            <person name="Liao L."/>
            <person name="Chen B."/>
        </authorList>
    </citation>
    <scope>NUCLEOTIDE SEQUENCE [LARGE SCALE GENOMIC DNA]</scope>
    <source>
        <strain evidence="2 3">BSI20414</strain>
    </source>
</reference>
<proteinExistence type="predicted"/>
<protein>
    <recommendedName>
        <fullName evidence="4">DUF4139 domain-containing protein</fullName>
    </recommendedName>
</protein>
<dbReference type="KEGG" id="mard:IBG28_07440"/>
<evidence type="ECO:0000313" key="2">
    <source>
        <dbReference type="EMBL" id="QNT07439.1"/>
    </source>
</evidence>
<evidence type="ECO:0000256" key="1">
    <source>
        <dbReference type="SAM" id="SignalP"/>
    </source>
</evidence>
<accession>A0A7H1JAC3</accession>
<dbReference type="Proteomes" id="UP000516370">
    <property type="component" value="Chromosome"/>
</dbReference>
<feature type="chain" id="PRO_5029001608" description="DUF4139 domain-containing protein" evidence="1">
    <location>
        <begin position="23"/>
        <end position="408"/>
    </location>
</feature>
<dbReference type="RefSeq" id="WP_111606590.1">
    <property type="nucleotide sequence ID" value="NZ_BMLJ01000007.1"/>
</dbReference>
<gene>
    <name evidence="2" type="ORF">IBG28_07440</name>
</gene>
<dbReference type="AlphaFoldDB" id="A0A7H1JAC3"/>
<dbReference type="EMBL" id="CP061081">
    <property type="protein sequence ID" value="QNT07439.1"/>
    <property type="molecule type" value="Genomic_DNA"/>
</dbReference>
<organism evidence="2 3">
    <name type="scientific">Marinomonas arctica</name>
    <dbReference type="NCBI Taxonomy" id="383750"/>
    <lineage>
        <taxon>Bacteria</taxon>
        <taxon>Pseudomonadati</taxon>
        <taxon>Pseudomonadota</taxon>
        <taxon>Gammaproteobacteria</taxon>
        <taxon>Oceanospirillales</taxon>
        <taxon>Oceanospirillaceae</taxon>
        <taxon>Marinomonas</taxon>
    </lineage>
</organism>
<evidence type="ECO:0008006" key="4">
    <source>
        <dbReference type="Google" id="ProtNLM"/>
    </source>
</evidence>
<keyword evidence="1" id="KW-0732">Signal</keyword>
<dbReference type="OrthoDB" id="6097343at2"/>
<evidence type="ECO:0000313" key="3">
    <source>
        <dbReference type="Proteomes" id="UP000516370"/>
    </source>
</evidence>
<sequence length="408" mass="45428">MKNSTYFCFGILLGTVAPIAFASPVNAVIGLNNSQVVQNSAQLSFQPNLGTLLPLQESFSPITHLQNNLDSQWFDQIGQKVRVEHKQRDLNYTGTLTSIEQDNRTFLVSIDERPTTLPLDDFYLIPLEKMGTATTPKTDLMVSYQTNQLSWTPQLSLIFEGDNVSVSQQALLHNRSNTAVTIQNSLLHYASNSPTRLFKAERSSLAMSADQQSIDYQDNEISYPLGNKDLKMAPYSNVLIPLPSSASKVEKQTHTAQLYTHENSSGKMELSFYNNIRFTFQKDGLPGEYRTFQKRGNLLIPSNTVFLKTVRAGYPTNVVANKSQDITGSLTLVNASSQKLPATQTWQATIENLSNQDQDYSIEQNTNGIIDTLKGNEAKKLSANSLTLDGKIKAHSKKTITYTIELKN</sequence>
<feature type="signal peptide" evidence="1">
    <location>
        <begin position="1"/>
        <end position="22"/>
    </location>
</feature>